<feature type="domain" description="Uroporphyrinogen decarboxylase (URO-D)" evidence="1">
    <location>
        <begin position="79"/>
        <end position="332"/>
    </location>
</feature>
<dbReference type="SUPFAM" id="SSF51726">
    <property type="entry name" value="UROD/MetE-like"/>
    <property type="match status" value="1"/>
</dbReference>
<dbReference type="InterPro" id="IPR038071">
    <property type="entry name" value="UROD/MetE-like_sf"/>
</dbReference>
<gene>
    <name evidence="2" type="ORF">C4K46_07075</name>
</gene>
<organism evidence="2 3">
    <name type="scientific">Streptococcus oricebi</name>
    <dbReference type="NCBI Taxonomy" id="1547447"/>
    <lineage>
        <taxon>Bacteria</taxon>
        <taxon>Bacillati</taxon>
        <taxon>Bacillota</taxon>
        <taxon>Bacilli</taxon>
        <taxon>Lactobacillales</taxon>
        <taxon>Streptococcaceae</taxon>
        <taxon>Streptococcus</taxon>
    </lineage>
</organism>
<evidence type="ECO:0000259" key="1">
    <source>
        <dbReference type="Pfam" id="PF01208"/>
    </source>
</evidence>
<comment type="caution">
    <text evidence="2">The sequence shown here is derived from an EMBL/GenBank/DDBJ whole genome shotgun (WGS) entry which is preliminary data.</text>
</comment>
<protein>
    <submittedName>
        <fullName evidence="2">Uroporphyrinogen decarboxylase</fullName>
    </submittedName>
</protein>
<evidence type="ECO:0000313" key="2">
    <source>
        <dbReference type="EMBL" id="MBP2623702.1"/>
    </source>
</evidence>
<proteinExistence type="predicted"/>
<name>A0ABS5B4F0_9STRE</name>
<evidence type="ECO:0000313" key="3">
    <source>
        <dbReference type="Proteomes" id="UP001519296"/>
    </source>
</evidence>
<sequence>MSSKKELLLKAFRGEELERVPVGFWFHFVRPEEKTQGLDNPEIFQKNLAGHRKFIQEARPDFIKIMSDGFFKYPSSYYSDQIQSIRELEKIEPLGPNHPWIEQQLDLVREIRASFPEELASFYNIFAPVSYLKRWFRKDQSRGDRELADFLAEDPLLLSRVLGVIAQDIASLSQRLILEAGIEGIYLSTQTIQDQRVSGQAYQAYIEPSNLAVLEAANQVGGQNILHICGFEGASNDLDLFKDYPAQVFNWASRHEGLSLAQGRQLFKGRTVLGGFENGPDGLLHRGSREELEEETKRLLAENGTRGLILGADCTVAADFELERLDWIRQAARL</sequence>
<keyword evidence="3" id="KW-1185">Reference proteome</keyword>
<accession>A0ABS5B4F0</accession>
<dbReference type="Proteomes" id="UP001519296">
    <property type="component" value="Unassembled WGS sequence"/>
</dbReference>
<reference evidence="2 3" key="1">
    <citation type="submission" date="2018-02" db="EMBL/GenBank/DDBJ databases">
        <title>Draft genome sequence of Streptococcus oricebi CCUG 70868T type strain.</title>
        <authorList>
            <person name="Mendez V."/>
            <person name="Salva-Serra F."/>
            <person name="Jaen-Luchoro D."/>
            <person name="Gonzales-Siles L."/>
            <person name="Karlsson R."/>
            <person name="Engstrom-Jakobsson H."/>
            <person name="Busquets A."/>
            <person name="Gomila M."/>
            <person name="Pineiro-Iglesias B."/>
            <person name="Bennasar-Figueras A."/>
            <person name="Seeger M."/>
            <person name="Moore E."/>
        </authorList>
    </citation>
    <scope>NUCLEOTIDE SEQUENCE [LARGE SCALE GENOMIC DNA]</scope>
    <source>
        <strain evidence="2 3">CCUG 70868</strain>
    </source>
</reference>
<dbReference type="Pfam" id="PF01208">
    <property type="entry name" value="URO-D"/>
    <property type="match status" value="1"/>
</dbReference>
<dbReference type="Gene3D" id="3.20.20.210">
    <property type="match status" value="1"/>
</dbReference>
<dbReference type="EMBL" id="PRDG01000004">
    <property type="protein sequence ID" value="MBP2623702.1"/>
    <property type="molecule type" value="Genomic_DNA"/>
</dbReference>
<dbReference type="InterPro" id="IPR000257">
    <property type="entry name" value="Uroporphyrinogen_deCOase"/>
</dbReference>